<sequence length="674" mass="75835">MIGIYSSGIWQIPHLQNFLGEACHKLSHFSAPNSVDAIAVWGERAVSQRPIEQAKKAGLPILRLEDGFTRSLGLGINGAPPLGMVVDDLSIYYDASRPSRLEVLIQKEAKEPHLQHDALRAMAFMVENDLSKYNHSLPFNEEHHAGVTLVIDQTYGDVSITLGGASERQFAEMLSCAKREQPEGEIWVKTHPDVLTGKKKGYFDNLAQDPSIRLITEDFSPQSLLRHVSTVYTVTSQYGIEALMAGKKVICFGLPWYAGWGLTDDRHQFADRLAARRGSAPLTALVAAAWLQYSRYIDPYTGNPGTLLNVLEYLHLQRTYLLTRHGNLWAPGMTLWKSSIVKPFLATPTNHVNFSRSGRGANICVVWGIKGEQRWHVAASQREIPVWRMEDGFLRSSGLGSDLQPPLSLVLDKTGIYYDATRQSDLENLLNNSHLTKEQQQRAEALRQKLIATKLSKYNLGEQWVIPCVTAGKRKLLVTGQVENDASMARGTRSTNTNLALLQTVRARYPNAFIIYKPQPDVLVGNRPGHIAEKDMQQLADCVALDADIIECIQQVDEVHTMTSLSGFEALIHGKKVFCYGIPFYAGWGLTTDEHTCERRQNCISLNDLLYQTLISYPIYIHPELKLCITPEMAIDWLLAQKRQNLSLNQHRASQYLQRQSRKLQMLYNAMKTR</sequence>
<name>A0ABY2PWV5_9ENTR</name>
<proteinExistence type="predicted"/>
<evidence type="ECO:0000313" key="1">
    <source>
        <dbReference type="EMBL" id="THE40540.1"/>
    </source>
</evidence>
<comment type="caution">
    <text evidence="1">The sequence shown here is derived from an EMBL/GenBank/DDBJ whole genome shotgun (WGS) entry which is preliminary data.</text>
</comment>
<dbReference type="Pfam" id="PF05159">
    <property type="entry name" value="Capsule_synth"/>
    <property type="match status" value="3"/>
</dbReference>
<evidence type="ECO:0000313" key="2">
    <source>
        <dbReference type="Proteomes" id="UP000306790"/>
    </source>
</evidence>
<keyword evidence="2" id="KW-1185">Reference proteome</keyword>
<gene>
    <name evidence="1" type="ORF">DJ535_06835</name>
</gene>
<dbReference type="CDD" id="cd16439">
    <property type="entry name" value="beta_Kdo_transferase_KpsC_2"/>
    <property type="match status" value="1"/>
</dbReference>
<dbReference type="CDD" id="cd16440">
    <property type="entry name" value="beta_Kdo_transferase_KpsC_1"/>
    <property type="match status" value="1"/>
</dbReference>
<accession>A0ABY2PWV5</accession>
<protein>
    <submittedName>
        <fullName evidence="1">Beta-3-deoxy-D-manno-oct-2-ulosonic acid transferase</fullName>
    </submittedName>
</protein>
<dbReference type="InterPro" id="IPR007833">
    <property type="entry name" value="Capsule_polysaccharide_synth"/>
</dbReference>
<dbReference type="GO" id="GO:0016740">
    <property type="term" value="F:transferase activity"/>
    <property type="evidence" value="ECO:0007669"/>
    <property type="project" value="UniProtKB-KW"/>
</dbReference>
<dbReference type="Proteomes" id="UP000306790">
    <property type="component" value="Unassembled WGS sequence"/>
</dbReference>
<keyword evidence="1" id="KW-0808">Transferase</keyword>
<dbReference type="RefSeq" id="WP_136345322.1">
    <property type="nucleotide sequence ID" value="NZ_QFVP01000003.1"/>
</dbReference>
<organism evidence="1 2">
    <name type="scientific">Citrobacter murliniae</name>
    <dbReference type="NCBI Taxonomy" id="67829"/>
    <lineage>
        <taxon>Bacteria</taxon>
        <taxon>Pseudomonadati</taxon>
        <taxon>Pseudomonadota</taxon>
        <taxon>Gammaproteobacteria</taxon>
        <taxon>Enterobacterales</taxon>
        <taxon>Enterobacteriaceae</taxon>
        <taxon>Citrobacter</taxon>
        <taxon>Citrobacter freundii complex</taxon>
    </lineage>
</organism>
<dbReference type="EMBL" id="QFVP01000003">
    <property type="protein sequence ID" value="THE40540.1"/>
    <property type="molecule type" value="Genomic_DNA"/>
</dbReference>
<reference evidence="1 2" key="1">
    <citation type="submission" date="2018-05" db="EMBL/GenBank/DDBJ databases">
        <title>Isolation and genomic analyses of lactose-positive bacteria from faecal samples of preterm neonates.</title>
        <authorList>
            <person name="Chen Y."/>
            <person name="Brook T.C."/>
            <person name="O'Neill I."/>
            <person name="Soe C.Z."/>
            <person name="Hall L.J."/>
            <person name="Hoyles L."/>
        </authorList>
    </citation>
    <scope>NUCLEOTIDE SEQUENCE [LARGE SCALE GENOMIC DNA]</scope>
    <source>
        <strain evidence="1 2">P080C CL</strain>
    </source>
</reference>